<organism evidence="3 4">
    <name type="scientific">Arenimonas composti TR7-09 = DSM 18010</name>
    <dbReference type="NCBI Taxonomy" id="1121013"/>
    <lineage>
        <taxon>Bacteria</taxon>
        <taxon>Pseudomonadati</taxon>
        <taxon>Pseudomonadota</taxon>
        <taxon>Gammaproteobacteria</taxon>
        <taxon>Lysobacterales</taxon>
        <taxon>Lysobacteraceae</taxon>
        <taxon>Arenimonas</taxon>
    </lineage>
</organism>
<evidence type="ECO:0000313" key="4">
    <source>
        <dbReference type="Proteomes" id="UP000029391"/>
    </source>
</evidence>
<protein>
    <submittedName>
        <fullName evidence="3">Uncharacterized protein</fullName>
    </submittedName>
</protein>
<feature type="signal peptide" evidence="2">
    <location>
        <begin position="1"/>
        <end position="28"/>
    </location>
</feature>
<sequence length="450" mass="47796">MNIRFALVLLIAALTLACSNVRPVPVTAANAGAPGLRFYMTRPFIVVNRPFPIQSEVHLARALVSADGARVRILSGPPELTALIGTLPTEVNADRVWVMPRQPGAGPAPEVADGDRHAPRPRAQGSEGDAGSEPPAGGAATTPEKPASASDTGAESRRIAMANITATTDITALPRFQLNESVSLIFLPDFEREFVVETRNKLGLTRATLNMGPGNTFLGFSAEVDNSAIGELLVDSFRTLLDAGTQNLLGLLPSTTPTAQSSPGNLRDQQVADREVTLRVHRIRMAAIGVYPLTKPNEVASDPKPDTDRNYLRPVAGYQVPYDYYEVLLFEALLDDSSWAWPGAASSGGGGAQAQAPRAEICSGRPNEAMLESWWGRRKRELDQAAGGKLAAYALEVAMEDPAAECHANVTLTLVGPAPADAALMQGVKAAFEKEYGNARATMATRTPAP</sequence>
<evidence type="ECO:0000313" key="3">
    <source>
        <dbReference type="EMBL" id="KFN48231.1"/>
    </source>
</evidence>
<name>A0A091B906_9GAMM</name>
<gene>
    <name evidence="3" type="ORF">P873_01355</name>
</gene>
<proteinExistence type="predicted"/>
<accession>A0A091B906</accession>
<keyword evidence="4" id="KW-1185">Reference proteome</keyword>
<dbReference type="PROSITE" id="PS51257">
    <property type="entry name" value="PROKAR_LIPOPROTEIN"/>
    <property type="match status" value="1"/>
</dbReference>
<dbReference type="RefSeq" id="WP_026815959.1">
    <property type="nucleotide sequence ID" value="NZ_AUFF01000001.1"/>
</dbReference>
<feature type="region of interest" description="Disordered" evidence="1">
    <location>
        <begin position="99"/>
        <end position="154"/>
    </location>
</feature>
<reference evidence="3 4" key="1">
    <citation type="submission" date="2013-09" db="EMBL/GenBank/DDBJ databases">
        <title>Genome sequencing of Arenimonas composti.</title>
        <authorList>
            <person name="Chen F."/>
            <person name="Wang G."/>
        </authorList>
    </citation>
    <scope>NUCLEOTIDE SEQUENCE [LARGE SCALE GENOMIC DNA]</scope>
    <source>
        <strain evidence="3 4">TR7-09</strain>
    </source>
</reference>
<dbReference type="Proteomes" id="UP000029391">
    <property type="component" value="Unassembled WGS sequence"/>
</dbReference>
<dbReference type="STRING" id="1121013.GCA_000426365_00432"/>
<dbReference type="AlphaFoldDB" id="A0A091B906"/>
<comment type="caution">
    <text evidence="3">The sequence shown here is derived from an EMBL/GenBank/DDBJ whole genome shotgun (WGS) entry which is preliminary data.</text>
</comment>
<dbReference type="OrthoDB" id="277441at2"/>
<keyword evidence="2" id="KW-0732">Signal</keyword>
<feature type="chain" id="PRO_5001869578" evidence="2">
    <location>
        <begin position="29"/>
        <end position="450"/>
    </location>
</feature>
<evidence type="ECO:0000256" key="1">
    <source>
        <dbReference type="SAM" id="MobiDB-lite"/>
    </source>
</evidence>
<evidence type="ECO:0000256" key="2">
    <source>
        <dbReference type="SAM" id="SignalP"/>
    </source>
</evidence>
<dbReference type="EMBL" id="AWXU01000056">
    <property type="protein sequence ID" value="KFN48231.1"/>
    <property type="molecule type" value="Genomic_DNA"/>
</dbReference>